<dbReference type="InterPro" id="IPR005762">
    <property type="entry name" value="MurD"/>
</dbReference>
<evidence type="ECO:0000256" key="6">
    <source>
        <dbReference type="ARBA" id="ARBA00022840"/>
    </source>
</evidence>
<protein>
    <recommendedName>
        <fullName evidence="7 8">UDP-N-acetylmuramoylalanine--D-glutamate ligase</fullName>
        <ecNumber evidence="7 8">6.3.2.9</ecNumber>
    </recommendedName>
    <alternativeName>
        <fullName evidence="7">D-glutamic acid-adding enzyme</fullName>
    </alternativeName>
    <alternativeName>
        <fullName evidence="7">UDP-N-acetylmuramoyl-L-alanyl-D-glutamate synthetase</fullName>
    </alternativeName>
</protein>
<evidence type="ECO:0000256" key="5">
    <source>
        <dbReference type="ARBA" id="ARBA00022741"/>
    </source>
</evidence>
<dbReference type="Gene3D" id="3.90.190.20">
    <property type="entry name" value="Mur ligase, C-terminal domain"/>
    <property type="match status" value="1"/>
</dbReference>
<comment type="similarity">
    <text evidence="7">Belongs to the MurCDEF family.</text>
</comment>
<dbReference type="InterPro" id="IPR013221">
    <property type="entry name" value="Mur_ligase_cen"/>
</dbReference>
<name>A0A1X7AEE9_9GAMM</name>
<dbReference type="Gene3D" id="3.40.50.720">
    <property type="entry name" value="NAD(P)-binding Rossmann-like Domain"/>
    <property type="match status" value="1"/>
</dbReference>
<dbReference type="Pfam" id="PF08245">
    <property type="entry name" value="Mur_ligase_M"/>
    <property type="match status" value="1"/>
</dbReference>
<dbReference type="Pfam" id="PF21799">
    <property type="entry name" value="MurD-like_N"/>
    <property type="match status" value="1"/>
</dbReference>
<dbReference type="GO" id="GO:0008360">
    <property type="term" value="P:regulation of cell shape"/>
    <property type="evidence" value="ECO:0007669"/>
    <property type="project" value="UniProtKB-KW"/>
</dbReference>
<evidence type="ECO:0000256" key="7">
    <source>
        <dbReference type="HAMAP-Rule" id="MF_00639"/>
    </source>
</evidence>
<evidence type="ECO:0000256" key="8">
    <source>
        <dbReference type="RuleBase" id="RU003664"/>
    </source>
</evidence>
<evidence type="ECO:0000256" key="1">
    <source>
        <dbReference type="ARBA" id="ARBA00004496"/>
    </source>
</evidence>
<comment type="function">
    <text evidence="7 8">Cell wall formation. Catalyzes the addition of glutamate to the nucleotide precursor UDP-N-acetylmuramoyl-L-alanine (UMA).</text>
</comment>
<keyword evidence="12" id="KW-1185">Reference proteome</keyword>
<dbReference type="SUPFAM" id="SSF53623">
    <property type="entry name" value="MurD-like peptide ligases, catalytic domain"/>
    <property type="match status" value="1"/>
</dbReference>
<feature type="binding site" evidence="7">
    <location>
        <begin position="118"/>
        <end position="124"/>
    </location>
    <ligand>
        <name>ATP</name>
        <dbReference type="ChEBI" id="CHEBI:30616"/>
    </ligand>
</feature>
<dbReference type="Gene3D" id="3.40.1190.10">
    <property type="entry name" value="Mur-like, catalytic domain"/>
    <property type="match status" value="1"/>
</dbReference>
<evidence type="ECO:0000259" key="9">
    <source>
        <dbReference type="Pfam" id="PF02875"/>
    </source>
</evidence>
<dbReference type="InterPro" id="IPR036615">
    <property type="entry name" value="Mur_ligase_C_dom_sf"/>
</dbReference>
<keyword evidence="5 7" id="KW-0547">Nucleotide-binding</keyword>
<dbReference type="GO" id="GO:0071555">
    <property type="term" value="P:cell wall organization"/>
    <property type="evidence" value="ECO:0007669"/>
    <property type="project" value="UniProtKB-KW"/>
</dbReference>
<keyword evidence="7 8" id="KW-0961">Cell wall biogenesis/degradation</keyword>
<comment type="catalytic activity">
    <reaction evidence="7 8">
        <text>UDP-N-acetyl-alpha-D-muramoyl-L-alanine + D-glutamate + ATP = UDP-N-acetyl-alpha-D-muramoyl-L-alanyl-D-glutamate + ADP + phosphate + H(+)</text>
        <dbReference type="Rhea" id="RHEA:16429"/>
        <dbReference type="ChEBI" id="CHEBI:15378"/>
        <dbReference type="ChEBI" id="CHEBI:29986"/>
        <dbReference type="ChEBI" id="CHEBI:30616"/>
        <dbReference type="ChEBI" id="CHEBI:43474"/>
        <dbReference type="ChEBI" id="CHEBI:83898"/>
        <dbReference type="ChEBI" id="CHEBI:83900"/>
        <dbReference type="ChEBI" id="CHEBI:456216"/>
        <dbReference type="EC" id="6.3.2.9"/>
    </reaction>
</comment>
<dbReference type="HAMAP" id="MF_00639">
    <property type="entry name" value="MurD"/>
    <property type="match status" value="1"/>
</dbReference>
<dbReference type="GO" id="GO:0008764">
    <property type="term" value="F:UDP-N-acetylmuramoylalanine-D-glutamate ligase activity"/>
    <property type="evidence" value="ECO:0007669"/>
    <property type="project" value="UniProtKB-UniRule"/>
</dbReference>
<dbReference type="GO" id="GO:0005524">
    <property type="term" value="F:ATP binding"/>
    <property type="evidence" value="ECO:0007669"/>
    <property type="project" value="UniProtKB-UniRule"/>
</dbReference>
<accession>A0A1X7AEE9</accession>
<dbReference type="GO" id="GO:0009252">
    <property type="term" value="P:peptidoglycan biosynthetic process"/>
    <property type="evidence" value="ECO:0007669"/>
    <property type="project" value="UniProtKB-UniRule"/>
</dbReference>
<evidence type="ECO:0000313" key="12">
    <source>
        <dbReference type="Proteomes" id="UP000196573"/>
    </source>
</evidence>
<keyword evidence="7 8" id="KW-0573">Peptidoglycan synthesis</keyword>
<dbReference type="NCBIfam" id="TIGR01087">
    <property type="entry name" value="murD"/>
    <property type="match status" value="1"/>
</dbReference>
<dbReference type="Pfam" id="PF02875">
    <property type="entry name" value="Mur_ligase_C"/>
    <property type="match status" value="1"/>
</dbReference>
<dbReference type="PANTHER" id="PTHR43692:SF1">
    <property type="entry name" value="UDP-N-ACETYLMURAMOYLALANINE--D-GLUTAMATE LIGASE"/>
    <property type="match status" value="1"/>
</dbReference>
<dbReference type="GO" id="GO:0005737">
    <property type="term" value="C:cytoplasm"/>
    <property type="evidence" value="ECO:0007669"/>
    <property type="project" value="UniProtKB-SubCell"/>
</dbReference>
<keyword evidence="7 8" id="KW-0133">Cell shape</keyword>
<comment type="subcellular location">
    <subcellularLocation>
        <location evidence="1 7 8">Cytoplasm</location>
    </subcellularLocation>
</comment>
<feature type="domain" description="Mur ligase C-terminal" evidence="9">
    <location>
        <begin position="312"/>
        <end position="428"/>
    </location>
</feature>
<comment type="pathway">
    <text evidence="2 7 8">Cell wall biogenesis; peptidoglycan biosynthesis.</text>
</comment>
<evidence type="ECO:0000313" key="11">
    <source>
        <dbReference type="EMBL" id="SMA34207.1"/>
    </source>
</evidence>
<gene>
    <name evidence="7 11" type="primary">murD</name>
    <name evidence="11" type="ORF">EHSB41UT_00371</name>
</gene>
<keyword evidence="4 7" id="KW-0436">Ligase</keyword>
<dbReference type="InterPro" id="IPR036565">
    <property type="entry name" value="Mur-like_cat_sf"/>
</dbReference>
<dbReference type="AlphaFoldDB" id="A0A1X7AEE9"/>
<dbReference type="Proteomes" id="UP000196573">
    <property type="component" value="Unassembled WGS sequence"/>
</dbReference>
<evidence type="ECO:0000256" key="2">
    <source>
        <dbReference type="ARBA" id="ARBA00004752"/>
    </source>
</evidence>
<dbReference type="GO" id="GO:0051301">
    <property type="term" value="P:cell division"/>
    <property type="evidence" value="ECO:0007669"/>
    <property type="project" value="UniProtKB-KW"/>
</dbReference>
<dbReference type="InterPro" id="IPR004101">
    <property type="entry name" value="Mur_ligase_C"/>
</dbReference>
<dbReference type="SUPFAM" id="SSF53244">
    <property type="entry name" value="MurD-like peptide ligases, peptide-binding domain"/>
    <property type="match status" value="1"/>
</dbReference>
<evidence type="ECO:0000256" key="4">
    <source>
        <dbReference type="ARBA" id="ARBA00022598"/>
    </source>
</evidence>
<dbReference type="PANTHER" id="PTHR43692">
    <property type="entry name" value="UDP-N-ACETYLMURAMOYLALANINE--D-GLUTAMATE LIGASE"/>
    <property type="match status" value="1"/>
</dbReference>
<dbReference type="EC" id="6.3.2.9" evidence="7 8"/>
<reference evidence="11 12" key="1">
    <citation type="submission" date="2017-03" db="EMBL/GenBank/DDBJ databases">
        <authorList>
            <person name="Afonso C.L."/>
            <person name="Miller P.J."/>
            <person name="Scott M.A."/>
            <person name="Spackman E."/>
            <person name="Goraichik I."/>
            <person name="Dimitrov K.M."/>
            <person name="Suarez D.L."/>
            <person name="Swayne D.E."/>
        </authorList>
    </citation>
    <scope>NUCLEOTIDE SEQUENCE [LARGE SCALE GENOMIC DNA]</scope>
    <source>
        <strain evidence="11">SB41UT1</strain>
    </source>
</reference>
<evidence type="ECO:0000259" key="10">
    <source>
        <dbReference type="Pfam" id="PF08245"/>
    </source>
</evidence>
<evidence type="ECO:0000256" key="3">
    <source>
        <dbReference type="ARBA" id="ARBA00022490"/>
    </source>
</evidence>
<dbReference type="RefSeq" id="WP_242667215.1">
    <property type="nucleotide sequence ID" value="NZ_CBCSCN010000004.1"/>
</dbReference>
<feature type="domain" description="Mur ligase central" evidence="10">
    <location>
        <begin position="116"/>
        <end position="289"/>
    </location>
</feature>
<keyword evidence="7 8" id="KW-0132">Cell division</keyword>
<organism evidence="11 12">
    <name type="scientific">Parendozoicomonas haliclonae</name>
    <dbReference type="NCBI Taxonomy" id="1960125"/>
    <lineage>
        <taxon>Bacteria</taxon>
        <taxon>Pseudomonadati</taxon>
        <taxon>Pseudomonadota</taxon>
        <taxon>Gammaproteobacteria</taxon>
        <taxon>Oceanospirillales</taxon>
        <taxon>Endozoicomonadaceae</taxon>
        <taxon>Parendozoicomonas</taxon>
    </lineage>
</organism>
<sequence>MSGHLISSDRQRIVVGLGKTGLACARWLYRAGTPFRVVDTRANPPGLDELQRECPGVEVVCSPLDAELLSTADELIVSPGLSLKEPAIAAAIEAGAKVVGDIELFCREVTAPIVAITGSNGKSTVTTLVGLMAEKAGVRVGVGGNIGLPVLEMLEQGEKDLYVLELSSFQLETTHSLRAKAATVLNVTPDHMDRYASLVEYHQAKHRIYRGCEGAVYNRDDARTTPLIPEAVNVLSFGTGRPPGLKDFGLLTEDGETWLVQGLEKLLPVSEMKIRGQHNYANAMAALALGSLAGLPMMAMLDALREFPGLAHRCEWVADINGVGWFNDSKATNEGATVAAIEGLGIGLTGKIILIAGGDGKGADFTELKPSVQRYVKDVLVMGVDGPRLAEAVGSVAPVQRVVDMADAVAKAKALATEGDIVLLAPACASFDMFDGFEHRGAVFREQVEALHG</sequence>
<proteinExistence type="inferred from homology"/>
<dbReference type="EMBL" id="FWPT01000001">
    <property type="protein sequence ID" value="SMA34207.1"/>
    <property type="molecule type" value="Genomic_DNA"/>
</dbReference>
<keyword evidence="7 8" id="KW-0131">Cell cycle</keyword>
<dbReference type="UniPathway" id="UPA00219"/>
<dbReference type="SUPFAM" id="SSF51984">
    <property type="entry name" value="MurCD N-terminal domain"/>
    <property type="match status" value="1"/>
</dbReference>
<keyword evidence="6 7" id="KW-0067">ATP-binding</keyword>
<keyword evidence="3 7" id="KW-0963">Cytoplasm</keyword>